<keyword evidence="7" id="KW-1185">Reference proteome</keyword>
<feature type="domain" description="Peptidase A1" evidence="6">
    <location>
        <begin position="1"/>
        <end position="190"/>
    </location>
</feature>
<evidence type="ECO:0000313" key="8">
    <source>
        <dbReference type="WBParaSite" id="TREG1_85840.1"/>
    </source>
</evidence>
<evidence type="ECO:0000256" key="5">
    <source>
        <dbReference type="PIRSR" id="PIRSR601461-2"/>
    </source>
</evidence>
<evidence type="ECO:0000256" key="3">
    <source>
        <dbReference type="ARBA" id="ARBA00022750"/>
    </source>
</evidence>
<dbReference type="PRINTS" id="PR00792">
    <property type="entry name" value="PEPSIN"/>
</dbReference>
<comment type="similarity">
    <text evidence="1">Belongs to the peptidase A1 family.</text>
</comment>
<accession>A0AA85K975</accession>
<proteinExistence type="inferred from homology"/>
<dbReference type="FunFam" id="2.40.70.10:FF:000115">
    <property type="entry name" value="Lysosomal aspartic protease"/>
    <property type="match status" value="1"/>
</dbReference>
<evidence type="ECO:0000256" key="4">
    <source>
        <dbReference type="ARBA" id="ARBA00022801"/>
    </source>
</evidence>
<dbReference type="CDD" id="cd05471">
    <property type="entry name" value="pepsin_like"/>
    <property type="match status" value="1"/>
</dbReference>
<dbReference type="Pfam" id="PF00026">
    <property type="entry name" value="Asp"/>
    <property type="match status" value="1"/>
</dbReference>
<dbReference type="GO" id="GO:0006508">
    <property type="term" value="P:proteolysis"/>
    <property type="evidence" value="ECO:0007669"/>
    <property type="project" value="UniProtKB-KW"/>
</dbReference>
<dbReference type="Gene3D" id="2.60.40.1960">
    <property type="match status" value="1"/>
</dbReference>
<dbReference type="Proteomes" id="UP000050795">
    <property type="component" value="Unassembled WGS sequence"/>
</dbReference>
<evidence type="ECO:0000256" key="1">
    <source>
        <dbReference type="ARBA" id="ARBA00007447"/>
    </source>
</evidence>
<keyword evidence="3" id="KW-0064">Aspartyl protease</keyword>
<organism evidence="7 8">
    <name type="scientific">Trichobilharzia regenti</name>
    <name type="common">Nasal bird schistosome</name>
    <dbReference type="NCBI Taxonomy" id="157069"/>
    <lineage>
        <taxon>Eukaryota</taxon>
        <taxon>Metazoa</taxon>
        <taxon>Spiralia</taxon>
        <taxon>Lophotrochozoa</taxon>
        <taxon>Platyhelminthes</taxon>
        <taxon>Trematoda</taxon>
        <taxon>Digenea</taxon>
        <taxon>Strigeidida</taxon>
        <taxon>Schistosomatoidea</taxon>
        <taxon>Schistosomatidae</taxon>
        <taxon>Trichobilharzia</taxon>
    </lineage>
</organism>
<dbReference type="PANTHER" id="PTHR47966:SF51">
    <property type="entry name" value="BETA-SITE APP-CLEAVING ENZYME, ISOFORM A-RELATED"/>
    <property type="match status" value="1"/>
</dbReference>
<evidence type="ECO:0000259" key="6">
    <source>
        <dbReference type="PROSITE" id="PS51767"/>
    </source>
</evidence>
<reference evidence="8" key="2">
    <citation type="submission" date="2023-11" db="UniProtKB">
        <authorList>
            <consortium name="WormBaseParasite"/>
        </authorList>
    </citation>
    <scope>IDENTIFICATION</scope>
</reference>
<protein>
    <recommendedName>
        <fullName evidence="6">Peptidase A1 domain-containing protein</fullName>
    </recommendedName>
</protein>
<dbReference type="WBParaSite" id="TREG1_85840.1">
    <property type="protein sequence ID" value="TREG1_85840.1"/>
    <property type="gene ID" value="TREG1_85840"/>
</dbReference>
<dbReference type="InterPro" id="IPR033121">
    <property type="entry name" value="PEPTIDASE_A1"/>
</dbReference>
<evidence type="ECO:0000313" key="7">
    <source>
        <dbReference type="Proteomes" id="UP000050795"/>
    </source>
</evidence>
<keyword evidence="2" id="KW-0645">Protease</keyword>
<dbReference type="PANTHER" id="PTHR47966">
    <property type="entry name" value="BETA-SITE APP-CLEAVING ENZYME, ISOFORM A-RELATED"/>
    <property type="match status" value="1"/>
</dbReference>
<keyword evidence="4" id="KW-0378">Hydrolase</keyword>
<keyword evidence="5" id="KW-1015">Disulfide bond</keyword>
<dbReference type="InterPro" id="IPR034164">
    <property type="entry name" value="Pepsin-like_dom"/>
</dbReference>
<evidence type="ECO:0000256" key="2">
    <source>
        <dbReference type="ARBA" id="ARBA00022670"/>
    </source>
</evidence>
<reference evidence="7" key="1">
    <citation type="submission" date="2022-06" db="EMBL/GenBank/DDBJ databases">
        <authorList>
            <person name="Berger JAMES D."/>
            <person name="Berger JAMES D."/>
        </authorList>
    </citation>
    <scope>NUCLEOTIDE SEQUENCE [LARGE SCALE GENOMIC DNA]</scope>
</reference>
<feature type="disulfide bond" evidence="5">
    <location>
        <begin position="122"/>
        <end position="126"/>
    </location>
</feature>
<dbReference type="GO" id="GO:0004190">
    <property type="term" value="F:aspartic-type endopeptidase activity"/>
    <property type="evidence" value="ECO:0007669"/>
    <property type="project" value="UniProtKB-KW"/>
</dbReference>
<sequence>MDTIQINSLVIRNQAFAEVTDVFSSSFFGSKYDGTIGMSCEKLSEYGNTPVFPNILAQGVKMDPIFSFYLNGKDGAVVGGEMVLGGVNTEYFTGEFEVLPVVLKTRWAVAMKSFTINGVDYCNSACISMIDTGTSLILGSNDLVDEINSRLGATKSGMESMYSTAVLLTSSLQSRLSSREGNMCLRRRIT</sequence>
<dbReference type="InterPro" id="IPR021109">
    <property type="entry name" value="Peptidase_aspartic_dom_sf"/>
</dbReference>
<dbReference type="InterPro" id="IPR001461">
    <property type="entry name" value="Aspartic_peptidase_A1"/>
</dbReference>
<dbReference type="AlphaFoldDB" id="A0AA85K975"/>
<name>A0AA85K975_TRIRE</name>
<dbReference type="Gene3D" id="2.40.70.10">
    <property type="entry name" value="Acid Proteases"/>
    <property type="match status" value="2"/>
</dbReference>
<dbReference type="SUPFAM" id="SSF50630">
    <property type="entry name" value="Acid proteases"/>
    <property type="match status" value="1"/>
</dbReference>
<dbReference type="PROSITE" id="PS51767">
    <property type="entry name" value="PEPTIDASE_A1"/>
    <property type="match status" value="1"/>
</dbReference>